<dbReference type="SUPFAM" id="SSF56112">
    <property type="entry name" value="Protein kinase-like (PK-like)"/>
    <property type="match status" value="1"/>
</dbReference>
<dbReference type="GeneID" id="54580610"/>
<dbReference type="InterPro" id="IPR000719">
    <property type="entry name" value="Prot_kinase_dom"/>
</dbReference>
<evidence type="ECO:0000259" key="1">
    <source>
        <dbReference type="PROSITE" id="PS50011"/>
    </source>
</evidence>
<sequence>MATTKADAAQETISAAETTDLSRYVLILGNFTNLPDVAKLSENYRYIFTPPKESHNWKEAMTGEVRGPFLALEFEKDMYNPDGWMIGSSDDTDRCHLRIDLDVESTWPRLTQFTHRNPLAVIVHGKRGDRKAPPYPEKVRQDRDVCPITVNFGTSSFQAWRLILTSPDETRSYHQRLEKHFKNYFDTMPVFPSIQPLSGPETFAVRFGQNSAVYKREGELSKGTNGTVHRVVEATSRKIYAAKEPYYKASDSGTRLVERFKRLEAGYDKLIELKRPHIVEAVELLLVADNRQLPPWMIMEYIEDSLDSALTHFKGARSLVIVPQFIEAVEFMHAKNCRT</sequence>
<dbReference type="InterPro" id="IPR011009">
    <property type="entry name" value="Kinase-like_dom_sf"/>
</dbReference>
<dbReference type="OrthoDB" id="10252171at2759"/>
<proteinExistence type="predicted"/>
<feature type="domain" description="Protein kinase" evidence="1">
    <location>
        <begin position="214"/>
        <end position="339"/>
    </location>
</feature>
<dbReference type="RefSeq" id="XP_033676876.1">
    <property type="nucleotide sequence ID" value="XM_033827280.1"/>
</dbReference>
<dbReference type="Proteomes" id="UP000800094">
    <property type="component" value="Unassembled WGS sequence"/>
</dbReference>
<evidence type="ECO:0000313" key="2">
    <source>
        <dbReference type="EMBL" id="KAF2241872.1"/>
    </source>
</evidence>
<evidence type="ECO:0000313" key="3">
    <source>
        <dbReference type="Proteomes" id="UP000800094"/>
    </source>
</evidence>
<protein>
    <recommendedName>
        <fullName evidence="1">Protein kinase domain-containing protein</fullName>
    </recommendedName>
</protein>
<dbReference type="EMBL" id="ML987210">
    <property type="protein sequence ID" value="KAF2241872.1"/>
    <property type="molecule type" value="Genomic_DNA"/>
</dbReference>
<dbReference type="GO" id="GO:0004672">
    <property type="term" value="F:protein kinase activity"/>
    <property type="evidence" value="ECO:0007669"/>
    <property type="project" value="InterPro"/>
</dbReference>
<reference evidence="2" key="1">
    <citation type="journal article" date="2020" name="Stud. Mycol.">
        <title>101 Dothideomycetes genomes: a test case for predicting lifestyles and emergence of pathogens.</title>
        <authorList>
            <person name="Haridas S."/>
            <person name="Albert R."/>
            <person name="Binder M."/>
            <person name="Bloem J."/>
            <person name="Labutti K."/>
            <person name="Salamov A."/>
            <person name="Andreopoulos B."/>
            <person name="Baker S."/>
            <person name="Barry K."/>
            <person name="Bills G."/>
            <person name="Bluhm B."/>
            <person name="Cannon C."/>
            <person name="Castanera R."/>
            <person name="Culley D."/>
            <person name="Daum C."/>
            <person name="Ezra D."/>
            <person name="Gonzalez J."/>
            <person name="Henrissat B."/>
            <person name="Kuo A."/>
            <person name="Liang C."/>
            <person name="Lipzen A."/>
            <person name="Lutzoni F."/>
            <person name="Magnuson J."/>
            <person name="Mondo S."/>
            <person name="Nolan M."/>
            <person name="Ohm R."/>
            <person name="Pangilinan J."/>
            <person name="Park H.-J."/>
            <person name="Ramirez L."/>
            <person name="Alfaro M."/>
            <person name="Sun H."/>
            <person name="Tritt A."/>
            <person name="Yoshinaga Y."/>
            <person name="Zwiers L.-H."/>
            <person name="Turgeon B."/>
            <person name="Goodwin S."/>
            <person name="Spatafora J."/>
            <person name="Crous P."/>
            <person name="Grigoriev I."/>
        </authorList>
    </citation>
    <scope>NUCLEOTIDE SEQUENCE</scope>
    <source>
        <strain evidence="2">CBS 122368</strain>
    </source>
</reference>
<dbReference type="GO" id="GO:0005524">
    <property type="term" value="F:ATP binding"/>
    <property type="evidence" value="ECO:0007669"/>
    <property type="project" value="InterPro"/>
</dbReference>
<dbReference type="AlphaFoldDB" id="A0A6A6HVW0"/>
<dbReference type="Gene3D" id="1.10.510.10">
    <property type="entry name" value="Transferase(Phosphotransferase) domain 1"/>
    <property type="match status" value="1"/>
</dbReference>
<keyword evidence="3" id="KW-1185">Reference proteome</keyword>
<dbReference type="PROSITE" id="PS50011">
    <property type="entry name" value="PROTEIN_KINASE_DOM"/>
    <property type="match status" value="1"/>
</dbReference>
<gene>
    <name evidence="2" type="ORF">BU26DRAFT_511258</name>
</gene>
<name>A0A6A6HVW0_9PLEO</name>
<accession>A0A6A6HVW0</accession>
<organism evidence="2 3">
    <name type="scientific">Trematosphaeria pertusa</name>
    <dbReference type="NCBI Taxonomy" id="390896"/>
    <lineage>
        <taxon>Eukaryota</taxon>
        <taxon>Fungi</taxon>
        <taxon>Dikarya</taxon>
        <taxon>Ascomycota</taxon>
        <taxon>Pezizomycotina</taxon>
        <taxon>Dothideomycetes</taxon>
        <taxon>Pleosporomycetidae</taxon>
        <taxon>Pleosporales</taxon>
        <taxon>Massarineae</taxon>
        <taxon>Trematosphaeriaceae</taxon>
        <taxon>Trematosphaeria</taxon>
    </lineage>
</organism>